<accession>A0A4R6R1Y5</accession>
<feature type="non-terminal residue" evidence="1">
    <location>
        <position position="1"/>
    </location>
</feature>
<proteinExistence type="predicted"/>
<sequence length="36" mass="4074">RKYLKDKCIPELIHGARDNGVVNPPKRISVAKQVET</sequence>
<dbReference type="EMBL" id="SNXX01000063">
    <property type="protein sequence ID" value="TDP79506.1"/>
    <property type="molecule type" value="Genomic_DNA"/>
</dbReference>
<organism evidence="1 2">
    <name type="scientific">Halanaerobium saccharolyticum</name>
    <dbReference type="NCBI Taxonomy" id="43595"/>
    <lineage>
        <taxon>Bacteria</taxon>
        <taxon>Bacillati</taxon>
        <taxon>Bacillota</taxon>
        <taxon>Clostridia</taxon>
        <taxon>Halanaerobiales</taxon>
        <taxon>Halanaerobiaceae</taxon>
        <taxon>Halanaerobium</taxon>
    </lineage>
</organism>
<protein>
    <submittedName>
        <fullName evidence="1">Uncharacterized protein</fullName>
    </submittedName>
</protein>
<reference evidence="1 2" key="1">
    <citation type="submission" date="2019-03" db="EMBL/GenBank/DDBJ databases">
        <title>Subsurface microbial communities from deep shales in Ohio and West Virginia, USA.</title>
        <authorList>
            <person name="Wrighton K."/>
        </authorList>
    </citation>
    <scope>NUCLEOTIDE SEQUENCE [LARGE SCALE GENOMIC DNA]</scope>
    <source>
        <strain evidence="1 2">MSL 7</strain>
    </source>
</reference>
<name>A0A4R6R1Y5_9FIRM</name>
<dbReference type="AlphaFoldDB" id="A0A4R6R1Y5"/>
<evidence type="ECO:0000313" key="2">
    <source>
        <dbReference type="Proteomes" id="UP000295176"/>
    </source>
</evidence>
<comment type="caution">
    <text evidence="1">The sequence shown here is derived from an EMBL/GenBank/DDBJ whole genome shotgun (WGS) entry which is preliminary data.</text>
</comment>
<gene>
    <name evidence="1" type="ORF">C7957_1637</name>
</gene>
<dbReference type="Proteomes" id="UP000295176">
    <property type="component" value="Unassembled WGS sequence"/>
</dbReference>
<evidence type="ECO:0000313" key="1">
    <source>
        <dbReference type="EMBL" id="TDP79506.1"/>
    </source>
</evidence>